<keyword evidence="2" id="KW-0472">Membrane</keyword>
<feature type="region of interest" description="Disordered" evidence="1">
    <location>
        <begin position="83"/>
        <end position="196"/>
    </location>
</feature>
<feature type="compositionally biased region" description="Low complexity" evidence="1">
    <location>
        <begin position="159"/>
        <end position="174"/>
    </location>
</feature>
<accession>X6MVY1</accession>
<keyword evidence="4" id="KW-1185">Reference proteome</keyword>
<dbReference type="EMBL" id="ASPP01017016">
    <property type="protein sequence ID" value="ETO17260.1"/>
    <property type="molecule type" value="Genomic_DNA"/>
</dbReference>
<feature type="compositionally biased region" description="Basic and acidic residues" evidence="1">
    <location>
        <begin position="83"/>
        <end position="119"/>
    </location>
</feature>
<evidence type="ECO:0000256" key="1">
    <source>
        <dbReference type="SAM" id="MobiDB-lite"/>
    </source>
</evidence>
<name>X6MVY1_RETFI</name>
<evidence type="ECO:0000256" key="2">
    <source>
        <dbReference type="SAM" id="Phobius"/>
    </source>
</evidence>
<gene>
    <name evidence="3" type="ORF">RFI_20070</name>
</gene>
<reference evidence="3 4" key="1">
    <citation type="journal article" date="2013" name="Curr. Biol.">
        <title>The Genome of the Foraminiferan Reticulomyxa filosa.</title>
        <authorList>
            <person name="Glockner G."/>
            <person name="Hulsmann N."/>
            <person name="Schleicher M."/>
            <person name="Noegel A.A."/>
            <person name="Eichinger L."/>
            <person name="Gallinger C."/>
            <person name="Pawlowski J."/>
            <person name="Sierra R."/>
            <person name="Euteneuer U."/>
            <person name="Pillet L."/>
            <person name="Moustafa A."/>
            <person name="Platzer M."/>
            <person name="Groth M."/>
            <person name="Szafranski K."/>
            <person name="Schliwa M."/>
        </authorList>
    </citation>
    <scope>NUCLEOTIDE SEQUENCE [LARGE SCALE GENOMIC DNA]</scope>
</reference>
<dbReference type="Proteomes" id="UP000023152">
    <property type="component" value="Unassembled WGS sequence"/>
</dbReference>
<evidence type="ECO:0000313" key="3">
    <source>
        <dbReference type="EMBL" id="ETO17260.1"/>
    </source>
</evidence>
<feature type="compositionally biased region" description="Basic and acidic residues" evidence="1">
    <location>
        <begin position="181"/>
        <end position="196"/>
    </location>
</feature>
<sequence>MSTTKKIPEIDQLLGQVWSKYNSILPEIDFLNCGMTIVLFILQVALTNLFSFFNRRTTYLAETGNAKKVLQLVNRYIDEAKQQKLEREKERDREAQKEKDYNEKALSKKKDEAKTEEAHAATASTPTDISVGIGASIGTDPSEFSETTASVSKQTDSKSQTTENQSESTQQASADNANQGHPDKEEREEEARNERI</sequence>
<comment type="caution">
    <text evidence="3">The sequence shown here is derived from an EMBL/GenBank/DDBJ whole genome shotgun (WGS) entry which is preliminary data.</text>
</comment>
<keyword evidence="2" id="KW-0812">Transmembrane</keyword>
<proteinExistence type="predicted"/>
<feature type="compositionally biased region" description="Polar residues" evidence="1">
    <location>
        <begin position="142"/>
        <end position="158"/>
    </location>
</feature>
<keyword evidence="2" id="KW-1133">Transmembrane helix</keyword>
<organism evidence="3 4">
    <name type="scientific">Reticulomyxa filosa</name>
    <dbReference type="NCBI Taxonomy" id="46433"/>
    <lineage>
        <taxon>Eukaryota</taxon>
        <taxon>Sar</taxon>
        <taxon>Rhizaria</taxon>
        <taxon>Retaria</taxon>
        <taxon>Foraminifera</taxon>
        <taxon>Monothalamids</taxon>
        <taxon>Reticulomyxidae</taxon>
        <taxon>Reticulomyxa</taxon>
    </lineage>
</organism>
<protein>
    <submittedName>
        <fullName evidence="3">Bromodomain-containing protein</fullName>
    </submittedName>
</protein>
<evidence type="ECO:0000313" key="4">
    <source>
        <dbReference type="Proteomes" id="UP000023152"/>
    </source>
</evidence>
<feature type="transmembrane region" description="Helical" evidence="2">
    <location>
        <begin position="28"/>
        <end position="50"/>
    </location>
</feature>
<dbReference type="AlphaFoldDB" id="X6MVY1"/>